<reference evidence="2" key="1">
    <citation type="submission" date="2013-03" db="EMBL/GenBank/DDBJ databases">
        <authorList>
            <person name="Aslett M."/>
        </authorList>
    </citation>
    <scope>NUCLEOTIDE SEQUENCE [LARGE SCALE GENOMIC DNA]</scope>
    <source>
        <strain evidence="2">ISE/inbred ISE</strain>
    </source>
</reference>
<sequence length="330" mass="37340">MMRSHHLSYNEIPSGKNHSLKACQPVPPPEKTGRGHDTAYVTIVTDQAYNPSKINLYLSYFPKTKIKLYARRLGDFSNLESTNIDGNFAFTFTIKHCVKQWVNQIVESSEHYISGNAVCVKPESPVMVETTTTARTTTRTTTTASSLIALEPAPPPAFVGRGHDTAYVTIVTDQPYNPSKANQYIGYFPKTKMEQHAWQLGDFSNLELTNVGGYSAFTFILKQCVCGYVKKWVNQIVQSSQHYTRGDAVCFYEESSSFVRERTTTTTASSSIRRKSIMKVFVIFTFSVYEAMKQYKEEDSIRDKPREGERLVSQDRTPKMIRLRVGRGLG</sequence>
<protein>
    <submittedName>
        <fullName evidence="2">Uncharacterized protein</fullName>
    </submittedName>
</protein>
<reference evidence="2" key="2">
    <citation type="submission" date="2013-05" db="EMBL/GenBank/DDBJ databases">
        <title>The genome and transcriptome of Haemonchus contortus: a key model parasite for drug and vaccine discovery.</title>
        <authorList>
            <person name="Laing R."/>
            <person name="Kikuchi T."/>
            <person name="Martinelli A."/>
            <person name="Tsai I.J."/>
            <person name="Beech R.N."/>
            <person name="Redman E."/>
            <person name="Holroyd N."/>
            <person name="Bartley D.J."/>
            <person name="Beasley H."/>
            <person name="Britton C."/>
            <person name="Curran D."/>
            <person name="Devaney E."/>
            <person name="Gilabert A."/>
            <person name="Jackson F."/>
            <person name="Hunt M."/>
            <person name="Johnston S."/>
            <person name="Kryukov I."/>
            <person name="Li K."/>
            <person name="Morrison A.A."/>
            <person name="Reid A.J."/>
            <person name="Sargison N."/>
            <person name="Saunders G."/>
            <person name="Wasmuth J.D."/>
            <person name="Wolstenholme A."/>
            <person name="Berriman M."/>
            <person name="Gilleard J.S."/>
            <person name="Cotton J.A."/>
        </authorList>
    </citation>
    <scope>NUCLEOTIDE SEQUENCE [LARGE SCALE GENOMIC DNA]</scope>
    <source>
        <strain evidence="2">ISE/inbred ISE</strain>
    </source>
</reference>
<accession>W6NHZ9</accession>
<evidence type="ECO:0000256" key="1">
    <source>
        <dbReference type="SAM" id="MobiDB-lite"/>
    </source>
</evidence>
<gene>
    <name evidence="2" type="ORF">HCOI_01524600</name>
</gene>
<feature type="region of interest" description="Disordered" evidence="1">
    <location>
        <begin position="1"/>
        <end position="35"/>
    </location>
</feature>
<dbReference type="AlphaFoldDB" id="W6NHZ9"/>
<comment type="caution">
    <text evidence="2">The sequence shown here is derived from an EMBL/GenBank/DDBJ whole genome shotgun (WGS) entry which is preliminary data.</text>
</comment>
<proteinExistence type="predicted"/>
<dbReference type="Pfam" id="PF17619">
    <property type="entry name" value="SCVP"/>
    <property type="match status" value="2"/>
</dbReference>
<evidence type="ECO:0000313" key="2">
    <source>
        <dbReference type="EMBL" id="CDL95599.1"/>
    </source>
</evidence>
<dbReference type="EMBL" id="CAVP010059173">
    <property type="protein sequence ID" value="CDL95599.1"/>
    <property type="molecule type" value="Genomic_DNA"/>
</dbReference>
<name>W6NHZ9_HAECO</name>
<dbReference type="InterPro" id="IPR035126">
    <property type="entry name" value="SCVP"/>
</dbReference>
<organism evidence="2">
    <name type="scientific">Haemonchus contortus</name>
    <name type="common">Barber pole worm</name>
    <dbReference type="NCBI Taxonomy" id="6289"/>
    <lineage>
        <taxon>Eukaryota</taxon>
        <taxon>Metazoa</taxon>
        <taxon>Ecdysozoa</taxon>
        <taxon>Nematoda</taxon>
        <taxon>Chromadorea</taxon>
        <taxon>Rhabditida</taxon>
        <taxon>Rhabditina</taxon>
        <taxon>Rhabditomorpha</taxon>
        <taxon>Strongyloidea</taxon>
        <taxon>Trichostrongylidae</taxon>
        <taxon>Haemonchus</taxon>
    </lineage>
</organism>